<dbReference type="Pfam" id="PF01490">
    <property type="entry name" value="Aa_trans"/>
    <property type="match status" value="1"/>
</dbReference>
<feature type="compositionally biased region" description="Polar residues" evidence="6">
    <location>
        <begin position="1"/>
        <end position="11"/>
    </location>
</feature>
<feature type="transmembrane region" description="Helical" evidence="7">
    <location>
        <begin position="1874"/>
        <end position="1895"/>
    </location>
</feature>
<proteinExistence type="predicted"/>
<dbReference type="GO" id="GO:0015074">
    <property type="term" value="P:DNA integration"/>
    <property type="evidence" value="ECO:0007669"/>
    <property type="project" value="InterPro"/>
</dbReference>
<dbReference type="InterPro" id="IPR013057">
    <property type="entry name" value="AA_transpt_TM"/>
</dbReference>
<feature type="region of interest" description="Disordered" evidence="6">
    <location>
        <begin position="1645"/>
        <end position="1664"/>
    </location>
</feature>
<keyword evidence="3 7" id="KW-0812">Transmembrane</keyword>
<evidence type="ECO:0000313" key="9">
    <source>
        <dbReference type="EMBL" id="OLQ05354.1"/>
    </source>
</evidence>
<comment type="caution">
    <text evidence="9">The sequence shown here is derived from an EMBL/GenBank/DDBJ whole genome shotgun (WGS) entry which is preliminary data.</text>
</comment>
<dbReference type="SUPFAM" id="SSF53098">
    <property type="entry name" value="Ribonuclease H-like"/>
    <property type="match status" value="1"/>
</dbReference>
<gene>
    <name evidence="9" type="primary">GAT1</name>
    <name evidence="9" type="ORF">AK812_SmicGene11475</name>
</gene>
<accession>A0A1Q9ED45</accession>
<dbReference type="GO" id="GO:0016020">
    <property type="term" value="C:membrane"/>
    <property type="evidence" value="ECO:0007669"/>
    <property type="project" value="UniProtKB-SubCell"/>
</dbReference>
<dbReference type="Gene3D" id="3.40.50.150">
    <property type="entry name" value="Vaccinia Virus protein VP39"/>
    <property type="match status" value="1"/>
</dbReference>
<feature type="transmembrane region" description="Helical" evidence="7">
    <location>
        <begin position="1804"/>
        <end position="1821"/>
    </location>
</feature>
<feature type="domain" description="Integrase catalytic" evidence="8">
    <location>
        <begin position="108"/>
        <end position="269"/>
    </location>
</feature>
<keyword evidence="10" id="KW-1185">Reference proteome</keyword>
<dbReference type="InterPro" id="IPR036397">
    <property type="entry name" value="RNaseH_sf"/>
</dbReference>
<feature type="transmembrane region" description="Helical" evidence="7">
    <location>
        <begin position="1833"/>
        <end position="1854"/>
    </location>
</feature>
<dbReference type="SUPFAM" id="SSF53335">
    <property type="entry name" value="S-adenosyl-L-methionine-dependent methyltransferases"/>
    <property type="match status" value="1"/>
</dbReference>
<keyword evidence="4 7" id="KW-1133">Transmembrane helix</keyword>
<dbReference type="InterPro" id="IPR001584">
    <property type="entry name" value="Integrase_cat-core"/>
</dbReference>
<evidence type="ECO:0000313" key="10">
    <source>
        <dbReference type="Proteomes" id="UP000186817"/>
    </source>
</evidence>
<feature type="compositionally biased region" description="Polar residues" evidence="6">
    <location>
        <begin position="1655"/>
        <end position="1664"/>
    </location>
</feature>
<dbReference type="CDD" id="cd02440">
    <property type="entry name" value="AdoMet_MTases"/>
    <property type="match status" value="1"/>
</dbReference>
<reference evidence="9 10" key="1">
    <citation type="submission" date="2016-02" db="EMBL/GenBank/DDBJ databases">
        <title>Genome analysis of coral dinoflagellate symbionts highlights evolutionary adaptations to a symbiotic lifestyle.</title>
        <authorList>
            <person name="Aranda M."/>
            <person name="Li Y."/>
            <person name="Liew Y.J."/>
            <person name="Baumgarten S."/>
            <person name="Simakov O."/>
            <person name="Wilson M."/>
            <person name="Piel J."/>
            <person name="Ashoor H."/>
            <person name="Bougouffa S."/>
            <person name="Bajic V.B."/>
            <person name="Ryu T."/>
            <person name="Ravasi T."/>
            <person name="Bayer T."/>
            <person name="Micklem G."/>
            <person name="Kim H."/>
            <person name="Bhak J."/>
            <person name="Lajeunesse T.C."/>
            <person name="Voolstra C.R."/>
        </authorList>
    </citation>
    <scope>NUCLEOTIDE SEQUENCE [LARGE SCALE GENOMIC DNA]</scope>
    <source>
        <strain evidence="9 10">CCMP2467</strain>
    </source>
</reference>
<dbReference type="PROSITE" id="PS50994">
    <property type="entry name" value="INTEGRASE"/>
    <property type="match status" value="1"/>
</dbReference>
<dbReference type="InterPro" id="IPR019410">
    <property type="entry name" value="Methyltransf_16"/>
</dbReference>
<dbReference type="InterPro" id="IPR012337">
    <property type="entry name" value="RNaseH-like_sf"/>
</dbReference>
<evidence type="ECO:0000256" key="6">
    <source>
        <dbReference type="SAM" id="MobiDB-lite"/>
    </source>
</evidence>
<dbReference type="Gene3D" id="3.30.420.10">
    <property type="entry name" value="Ribonuclease H-like superfamily/Ribonuclease H"/>
    <property type="match status" value="1"/>
</dbReference>
<feature type="transmembrane region" description="Helical" evidence="7">
    <location>
        <begin position="1916"/>
        <end position="1937"/>
    </location>
</feature>
<feature type="transmembrane region" description="Helical" evidence="7">
    <location>
        <begin position="2066"/>
        <end position="2087"/>
    </location>
</feature>
<dbReference type="InterPro" id="IPR049213">
    <property type="entry name" value="DUF6816"/>
</dbReference>
<feature type="compositionally biased region" description="Acidic residues" evidence="6">
    <location>
        <begin position="12"/>
        <end position="27"/>
    </location>
</feature>
<dbReference type="GO" id="GO:0003676">
    <property type="term" value="F:nucleic acid binding"/>
    <property type="evidence" value="ECO:0007669"/>
    <property type="project" value="InterPro"/>
</dbReference>
<dbReference type="Pfam" id="PF20670">
    <property type="entry name" value="DUF6816"/>
    <property type="match status" value="1"/>
</dbReference>
<keyword evidence="5 7" id="KW-0472">Membrane</keyword>
<dbReference type="InterPro" id="IPR029063">
    <property type="entry name" value="SAM-dependent_MTases_sf"/>
</dbReference>
<feature type="transmembrane region" description="Helical" evidence="7">
    <location>
        <begin position="1772"/>
        <end position="1792"/>
    </location>
</feature>
<feature type="region of interest" description="Disordered" evidence="6">
    <location>
        <begin position="419"/>
        <end position="556"/>
    </location>
</feature>
<dbReference type="EMBL" id="LSRX01000187">
    <property type="protein sequence ID" value="OLQ05354.1"/>
    <property type="molecule type" value="Genomic_DNA"/>
</dbReference>
<feature type="transmembrane region" description="Helical" evidence="7">
    <location>
        <begin position="2029"/>
        <end position="2046"/>
    </location>
</feature>
<name>A0A1Q9ED45_SYMMI</name>
<evidence type="ECO:0000256" key="5">
    <source>
        <dbReference type="ARBA" id="ARBA00023136"/>
    </source>
</evidence>
<keyword evidence="2" id="KW-0813">Transport</keyword>
<feature type="region of interest" description="Disordered" evidence="6">
    <location>
        <begin position="1"/>
        <end position="29"/>
    </location>
</feature>
<feature type="compositionally biased region" description="Polar residues" evidence="6">
    <location>
        <begin position="523"/>
        <end position="533"/>
    </location>
</feature>
<feature type="compositionally biased region" description="Basic and acidic residues" evidence="6">
    <location>
        <begin position="498"/>
        <end position="516"/>
    </location>
</feature>
<feature type="compositionally biased region" description="Acidic residues" evidence="6">
    <location>
        <begin position="434"/>
        <end position="444"/>
    </location>
</feature>
<feature type="transmembrane region" description="Helical" evidence="7">
    <location>
        <begin position="1715"/>
        <end position="1736"/>
    </location>
</feature>
<feature type="transmembrane region" description="Helical" evidence="7">
    <location>
        <begin position="2003"/>
        <end position="2023"/>
    </location>
</feature>
<evidence type="ECO:0000256" key="7">
    <source>
        <dbReference type="SAM" id="Phobius"/>
    </source>
</evidence>
<organism evidence="9 10">
    <name type="scientific">Symbiodinium microadriaticum</name>
    <name type="common">Dinoflagellate</name>
    <name type="synonym">Zooxanthella microadriatica</name>
    <dbReference type="NCBI Taxonomy" id="2951"/>
    <lineage>
        <taxon>Eukaryota</taxon>
        <taxon>Sar</taxon>
        <taxon>Alveolata</taxon>
        <taxon>Dinophyceae</taxon>
        <taxon>Suessiales</taxon>
        <taxon>Symbiodiniaceae</taxon>
        <taxon>Symbiodinium</taxon>
    </lineage>
</organism>
<dbReference type="Proteomes" id="UP000186817">
    <property type="component" value="Unassembled WGS sequence"/>
</dbReference>
<sequence length="2538" mass="280888">MFDGTSRQSENFDLEVFVEEDENEDPDERLGLSRTHVHDEMRPTAEEIRLLTKLHQNLGHPGPKDLARSLRLARAKPHLVRYMAKEFRCEVCEARPKPKSARPAVLPKSYEPGKVVGVDVIYLRALDPRDSIACLNVCDWGTGYQMVERLRSVDADHTWRTFLRVWGRTFGIPEILIPDLGTEFRGDFADQAAQAGALVRHTGARSPWQAGKTERAGSHFKAIMEKARDMAQISSWEELKSLMLEVESAKNRYSNRSGYSPMQRQLGHSLRLPGSLLSDDSIDPHMVVQSAGEEMRRLLEIRQCAQEAYMKTQTETALTKARNARPRKALSFVVGETVYVFRQPRERKRKHAVTPESHEGKKPMWVGPGIVLAIEGPNVWVSMKGELWKVSMEQCRAATSEEQLAKEMLAGELEALKEELGRSSTKRSYKDMTEDAIPEDEPPSDEPQASEPIWSMEPPAQRPRVRDPAQVPVPPGEVPDEELEEVLRTPDGLEGALDELRNRAELERQDSVREPEPLPTPPESMTRNTSTGSRAPDTQTTQPPLPQSPGQPMLRADPVGTAVQVMRNERLDGHFPGSPPYEAARRLNRYRPQAQRPYFQYRDNAANEKVWFSLHDDGWHLEKDCWEETSREFIIRHHVEPRDELCHPNKVKGALMPRRLKYRSTYMVNDEGDVKTFQDNWVRKGKAISKVGYTWTGFTVFSSKPVDCEVFAGGKPRGQGEIFDHEIKEEDRPGWRETDLQEWSKVVATGAVRVLDVKESREVRAGLAAQGKLNRIMPSRMVRRMKPSEQPGEPDTRKSRWCIRGDRDPDLLTLERFAPTLCSTTFGVLLQACASMKHQASVGDLKSAFCQSLPLQRTEGKLYAMQPKGGIAGLHEEQIIEIVAGCYGLPDAPLHWRKSLKQSIIALGYRESVLDPTVYLLHADGKLQGAIAVEVDDLFNFGSSLHYQKMDELRVKYKFGKFEMLMGNESGVGFNWRRLKQLDDFSFVVDMMKFVTERLEPIMLAKGRKSQLKSLATESEIAQARAVVGSLNWASREGRPDAAAAASLSSSKFPKPLVEDLLDINKAVKMIKARPDLSIKVRSIDPDRLAWGVMTDASFDNAGDGRSQGAFGVIAFHEDLQKGFRVPCSLITWRSGRIQRVVNSTLAAETQSLSKGLGELCWIMSVYNEITDPEFTVEKWESRMARNKVLALVSEESSSDFKEALCIVDAKALYDHLSRESVGPSQDKRTGLEIQVIRQSMNSIRGKIKWVPHPQMAIDGLTKKNASMDSLYQLLDTGEYQVVELAEALQTKKDERERLGYNRRCFIDLTDFMEQRLKDVGHDGSIVEELAQPRLSPCSPAELRKLRNKQRDDYAMSRILIRDKALGIKHLANQKRSEHGVGGFLASSSRPPGRYLNGKRILELGSGTGAVGLAAASLGADVTLTDLLQVLPLTASNMAANSLCSPGTSLALLDWKVVANWPKDALPNYDVILCSDVLYWSDVVSDLAAVLGRLLQNGKTTLLWCWVRRHEHVARELWRALAAQGIVVGRLPLETGLLQSEDFCHVSRHVEAFVGCARGGQLDQEVAKDAMCNFVVDDNGCVKGVYSHACDASFSFRPPRVGSPFLDIGLTLRVRGPGGRSLLQIAELALCGRCRAKVAAGSQSRASRGLRHGRSSTADDTSGSLGSGTYAQLAAGGSSASISHKAHNWVHAWYHTTTSVLGAIAVATLPFAFGYLGWFAGIAVWLLSTLVSYYSARLLIQLQGSETTYSQIADRVMGDGFAKWWIRPFQFIVVYQVTVLTALTLGQTFFALDEMFSPAAHLRSSWWTIIGGAFTFLIGLCPSLSHMWQVSCVGSIAVVVFVVLTFVGCILSILSQEADVDFARPNDGEGFVFGVMNSFGVLAFSYGGHAVLPDLQASLQSPTVERAHAAMNRGLMAAYAVIVPCYAATATAAYAAFGENISSYLLDNFSNLSVALLASLHVLLAVNTLALGAIYIQSGFALVGDMIPSLSSDGDRYSCKNLLVVRLPWVATATFVAVAIPFIGDLASLSGAIGFTAMTFVHPFVLWENSPLARGAPAWRRACHAFLAFTFVALGLCSFVGSLYFIIKEPLRLVRALWSFDSSLRNALGEAISVPLLSSARSVGEERYGNRSVASQLFLRPGTLPTGYVNIYSQVCVNASKNLTETETLLGVLPTEEVCGYTTFAVNHLSLPAPPLSMTTERPWRRVAAVDEALAAAAAGAELRLVGAPPAPGAAPQGPPVEAEVGVDSLAIQRLRVLEDLESNAMRAEQLQCGWLGAVAVITIWPWLTNSAKDLSRGILGGDRDVFYPRWFLGEWEATTELASVEFPRGEAAAGREALRQRELLGTRKDADYDVGWPENQFPSYPRKDVSRLDEDLAFRNRGQVVADRAYNMRGYIRGSGGGPRAFESVEWDPKNPNVLAVTIKRDGLSVKTETRVKKRSVGIPEGRNDLFNSSEVYVQEVSSAGDSGRDKVTPIRCVNKFKKTNDSEILVLQRLEIFPRLDGESATDLDKPSVIYKYRGVLARQPDSALSPNIKAL</sequence>
<feature type="transmembrane region" description="Helical" evidence="7">
    <location>
        <begin position="1957"/>
        <end position="1983"/>
    </location>
</feature>
<dbReference type="PANTHER" id="PTHR48017">
    <property type="entry name" value="OS05G0424000 PROTEIN-RELATED"/>
    <property type="match status" value="1"/>
</dbReference>
<evidence type="ECO:0000256" key="1">
    <source>
        <dbReference type="ARBA" id="ARBA00004370"/>
    </source>
</evidence>
<evidence type="ECO:0000256" key="4">
    <source>
        <dbReference type="ARBA" id="ARBA00022989"/>
    </source>
</evidence>
<dbReference type="Pfam" id="PF10294">
    <property type="entry name" value="Methyltransf_16"/>
    <property type="match status" value="1"/>
</dbReference>
<evidence type="ECO:0000259" key="8">
    <source>
        <dbReference type="PROSITE" id="PS50994"/>
    </source>
</evidence>
<comment type="subcellular location">
    <subcellularLocation>
        <location evidence="1">Membrane</location>
    </subcellularLocation>
</comment>
<evidence type="ECO:0000256" key="3">
    <source>
        <dbReference type="ARBA" id="ARBA00022692"/>
    </source>
</evidence>
<evidence type="ECO:0000256" key="2">
    <source>
        <dbReference type="ARBA" id="ARBA00022448"/>
    </source>
</evidence>
<dbReference type="OrthoDB" id="566577at2759"/>
<protein>
    <submittedName>
        <fullName evidence="9">GABA transporter 1</fullName>
    </submittedName>
</protein>